<dbReference type="InterPro" id="IPR041916">
    <property type="entry name" value="Anti_sigma_zinc_sf"/>
</dbReference>
<dbReference type="Pfam" id="PF13490">
    <property type="entry name" value="zf-HC2"/>
    <property type="match status" value="1"/>
</dbReference>
<protein>
    <recommendedName>
        <fullName evidence="4">Putative zinc-finger domain-containing protein</fullName>
    </recommendedName>
</protein>
<dbReference type="Gene3D" id="1.20.120.450">
    <property type="entry name" value="dinb family like domain"/>
    <property type="match status" value="1"/>
</dbReference>
<evidence type="ECO:0000256" key="1">
    <source>
        <dbReference type="ARBA" id="ARBA00023015"/>
    </source>
</evidence>
<name>A0A918ZW26_9ACTN</name>
<evidence type="ECO:0000259" key="4">
    <source>
        <dbReference type="Pfam" id="PF13490"/>
    </source>
</evidence>
<accession>A0A918ZW26</accession>
<dbReference type="InterPro" id="IPR027383">
    <property type="entry name" value="Znf_put"/>
</dbReference>
<dbReference type="Proteomes" id="UP000608024">
    <property type="component" value="Unassembled WGS sequence"/>
</dbReference>
<keyword evidence="6" id="KW-1185">Reference proteome</keyword>
<dbReference type="SUPFAM" id="SSF109854">
    <property type="entry name" value="DinB/YfiT-like putative metalloenzymes"/>
    <property type="match status" value="1"/>
</dbReference>
<evidence type="ECO:0000256" key="3">
    <source>
        <dbReference type="SAM" id="MobiDB-lite"/>
    </source>
</evidence>
<dbReference type="EMBL" id="BNBT01000082">
    <property type="protein sequence ID" value="GHE73788.1"/>
    <property type="molecule type" value="Genomic_DNA"/>
</dbReference>
<feature type="region of interest" description="Disordered" evidence="3">
    <location>
        <begin position="1"/>
        <end position="45"/>
    </location>
</feature>
<organism evidence="5 6">
    <name type="scientific">Streptomyces longispororuber</name>
    <dbReference type="NCBI Taxonomy" id="68230"/>
    <lineage>
        <taxon>Bacteria</taxon>
        <taxon>Bacillati</taxon>
        <taxon>Actinomycetota</taxon>
        <taxon>Actinomycetes</taxon>
        <taxon>Kitasatosporales</taxon>
        <taxon>Streptomycetaceae</taxon>
        <taxon>Streptomyces</taxon>
    </lineage>
</organism>
<feature type="domain" description="Putative zinc-finger" evidence="4">
    <location>
        <begin position="60"/>
        <end position="89"/>
    </location>
</feature>
<comment type="caution">
    <text evidence="5">The sequence shown here is derived from an EMBL/GenBank/DDBJ whole genome shotgun (WGS) entry which is preliminary data.</text>
</comment>
<dbReference type="InterPro" id="IPR034660">
    <property type="entry name" value="DinB/YfiT-like"/>
</dbReference>
<dbReference type="AlphaFoldDB" id="A0A918ZW26"/>
<keyword evidence="1" id="KW-0805">Transcription regulation</keyword>
<dbReference type="RefSeq" id="WP_190138029.1">
    <property type="nucleotide sequence ID" value="NZ_BNBT01000082.1"/>
</dbReference>
<evidence type="ECO:0000256" key="2">
    <source>
        <dbReference type="ARBA" id="ARBA00023163"/>
    </source>
</evidence>
<feature type="compositionally biased region" description="Pro residues" evidence="3">
    <location>
        <begin position="1"/>
        <end position="10"/>
    </location>
</feature>
<gene>
    <name evidence="5" type="ORF">GCM10018785_47320</name>
</gene>
<keyword evidence="2" id="KW-0804">Transcription</keyword>
<proteinExistence type="predicted"/>
<reference evidence="5" key="2">
    <citation type="submission" date="2020-09" db="EMBL/GenBank/DDBJ databases">
        <authorList>
            <person name="Sun Q."/>
            <person name="Ohkuma M."/>
        </authorList>
    </citation>
    <scope>NUCLEOTIDE SEQUENCE</scope>
    <source>
        <strain evidence="5">JCM 4784</strain>
    </source>
</reference>
<reference evidence="5" key="1">
    <citation type="journal article" date="2014" name="Int. J. Syst. Evol. Microbiol.">
        <title>Complete genome sequence of Corynebacterium casei LMG S-19264T (=DSM 44701T), isolated from a smear-ripened cheese.</title>
        <authorList>
            <consortium name="US DOE Joint Genome Institute (JGI-PGF)"/>
            <person name="Walter F."/>
            <person name="Albersmeier A."/>
            <person name="Kalinowski J."/>
            <person name="Ruckert C."/>
        </authorList>
    </citation>
    <scope>NUCLEOTIDE SEQUENCE</scope>
    <source>
        <strain evidence="5">JCM 4784</strain>
    </source>
</reference>
<sequence>MNRPGLPDPYDPYDRGGEGVGGGTGRPRIPAPRVPAEDTGAPLPATAPEPLVLDHPVLKSLLGAWALAACSPAEAAAVEEHLGDCGPCAEEALRLRDAVGLLHPEESLDLDPGLRTRVLASCLGRRPPRVPLPDWAAPYDAETARLDALLKDIGDVEWHAPVRLRWFDDDRPVSRKTTVAGVIAHLLAVDGLVATALGLEDPLGADAAPGLGPAARTEAYWRAAQAPPTRAVREPWRDQTHELIRTVSFAGGGSGRLPVPYGVPPDTTTAPGDAAPGPALPLRDSMLERAFECWIHAEDIAQAVDYPYEPPAPRHLHRMIDLAARLLPATLAERRRAGRAPAGPPGRSLRLEVEGAGGGEWLIPLDAPGTSGSPDGEVAHVALDGVEFCRLAAGHVSPEEAAAGQVGDREAIRDVLFAAASLSRL</sequence>
<evidence type="ECO:0000313" key="6">
    <source>
        <dbReference type="Proteomes" id="UP000608024"/>
    </source>
</evidence>
<dbReference type="Gene3D" id="1.10.10.1320">
    <property type="entry name" value="Anti-sigma factor, zinc-finger domain"/>
    <property type="match status" value="1"/>
</dbReference>
<evidence type="ECO:0000313" key="5">
    <source>
        <dbReference type="EMBL" id="GHE73788.1"/>
    </source>
</evidence>